<reference evidence="2" key="1">
    <citation type="submission" date="2018-07" db="EMBL/GenBank/DDBJ databases">
        <authorList>
            <person name="Liu B.-T."/>
            <person name="Du Z."/>
        </authorList>
    </citation>
    <scope>NUCLEOTIDE SEQUENCE [LARGE SCALE GENOMIC DNA]</scope>
    <source>
        <strain evidence="2">XYN52</strain>
    </source>
</reference>
<name>A0A369VZI4_9HYPH</name>
<evidence type="ECO:0000313" key="2">
    <source>
        <dbReference type="Proteomes" id="UP000253759"/>
    </source>
</evidence>
<protein>
    <submittedName>
        <fullName evidence="1">Uncharacterized protein</fullName>
    </submittedName>
</protein>
<dbReference type="AlphaFoldDB" id="A0A369VZI4"/>
<sequence>MHAALDRTTMKQWDARSVRFALADAFRVLSAIEGRVGHKRMKAAWPEYMLEQIDIAEQRLAKNIHQGRLKAVIKPNALQISRMETVLLGSGGMPGWLNGAVKAYPEHRQVLIAAARGQAKRYSGREVARWLGMPLTTFQRNRDFAASHIARQLNAQGVELWH</sequence>
<evidence type="ECO:0000313" key="1">
    <source>
        <dbReference type="EMBL" id="RDE07718.1"/>
    </source>
</evidence>
<dbReference type="RefSeq" id="WP_114647039.1">
    <property type="nucleotide sequence ID" value="NZ_QQNH01000039.1"/>
</dbReference>
<proteinExistence type="predicted"/>
<accession>A0A369VZI4</accession>
<dbReference type="Proteomes" id="UP000253759">
    <property type="component" value="Unassembled WGS sequence"/>
</dbReference>
<gene>
    <name evidence="1" type="ORF">DVH29_15215</name>
</gene>
<comment type="caution">
    <text evidence="1">The sequence shown here is derived from an EMBL/GenBank/DDBJ whole genome shotgun (WGS) entry which is preliminary data.</text>
</comment>
<keyword evidence="2" id="KW-1185">Reference proteome</keyword>
<organism evidence="1 2">
    <name type="scientific">Pelagibacterium lacus</name>
    <dbReference type="NCBI Taxonomy" id="2282655"/>
    <lineage>
        <taxon>Bacteria</taxon>
        <taxon>Pseudomonadati</taxon>
        <taxon>Pseudomonadota</taxon>
        <taxon>Alphaproteobacteria</taxon>
        <taxon>Hyphomicrobiales</taxon>
        <taxon>Devosiaceae</taxon>
        <taxon>Pelagibacterium</taxon>
    </lineage>
</organism>
<dbReference type="OrthoDB" id="7950528at2"/>
<dbReference type="EMBL" id="QQNH01000039">
    <property type="protein sequence ID" value="RDE07718.1"/>
    <property type="molecule type" value="Genomic_DNA"/>
</dbReference>